<dbReference type="PANTHER" id="PTHR13621:SF2">
    <property type="entry name" value="PROLINE-RICH PROTEIN PRCC"/>
    <property type="match status" value="1"/>
</dbReference>
<organism evidence="3 4">
    <name type="scientific">Cyphomyrmex costatus</name>
    <dbReference type="NCBI Taxonomy" id="456900"/>
    <lineage>
        <taxon>Eukaryota</taxon>
        <taxon>Metazoa</taxon>
        <taxon>Ecdysozoa</taxon>
        <taxon>Arthropoda</taxon>
        <taxon>Hexapoda</taxon>
        <taxon>Insecta</taxon>
        <taxon>Pterygota</taxon>
        <taxon>Neoptera</taxon>
        <taxon>Endopterygota</taxon>
        <taxon>Hymenoptera</taxon>
        <taxon>Apocrita</taxon>
        <taxon>Aculeata</taxon>
        <taxon>Formicoidea</taxon>
        <taxon>Formicidae</taxon>
        <taxon>Myrmicinae</taxon>
        <taxon>Cyphomyrmex</taxon>
    </lineage>
</organism>
<reference evidence="3 4" key="1">
    <citation type="submission" date="2016-03" db="EMBL/GenBank/DDBJ databases">
        <title>Cyphomyrmex costatus WGS genome.</title>
        <authorList>
            <person name="Nygaard S."/>
            <person name="Hu H."/>
            <person name="Boomsma J."/>
            <person name="Zhang G."/>
        </authorList>
    </citation>
    <scope>NUCLEOTIDE SEQUENCE [LARGE SCALE GENOMIC DNA]</scope>
    <source>
        <strain evidence="3">MS0001</strain>
        <tissue evidence="3">Whole body</tissue>
    </source>
</reference>
<feature type="transmembrane region" description="Helical" evidence="2">
    <location>
        <begin position="12"/>
        <end position="33"/>
    </location>
</feature>
<sequence length="491" mass="55211">SILKDHSFIRCFHLFIFLVQPTFCSALAIYVVIKEEIKERNRFSFRQEISVYSTTMPHRISCVQQQIYRMLGNRQHPCEAMSEKGPRLIHRYLKRSINPIKSSNASRSVSDLRSSAEYLLAPWINSGAHEPDSGRQSSIGETISLTFLYRLLSNNAFVDTPFVRSSPSLTYYVRATPNAIFKDLEEENEDKPAKVIQLSQKGCGLFSLLTAPKGKPASNKTLIPQVVKNTVVKANIQQPNTKKSSSNQNNFKVKKPTSDKSHNESSSDEEDATIDFFGLATSEDLPDNSTGDNPTELLDSTLSSDDLLHKSNTKVSLTKHTEDHTIHSSSSINSDASVNGHSSKTLTSNVINLPKEEILLKNKAEVGPKLPIPEQEYNVDLEGNVAFDEKAIEYLCGKRGIKRKEIDEADIIEINGEDIKPDEREWLVKALTEESVHRPVSMQSGGINSQSKKKHQITYLAHQAKAMELELKNQWSQNRMARKQTKSKYGF</sequence>
<evidence type="ECO:0000313" key="3">
    <source>
        <dbReference type="EMBL" id="KYN05328.1"/>
    </source>
</evidence>
<dbReference type="GO" id="GO:0005634">
    <property type="term" value="C:nucleus"/>
    <property type="evidence" value="ECO:0007669"/>
    <property type="project" value="TreeGrafter"/>
</dbReference>
<feature type="non-terminal residue" evidence="3">
    <location>
        <position position="1"/>
    </location>
</feature>
<keyword evidence="2" id="KW-0812">Transmembrane</keyword>
<dbReference type="Pfam" id="PF10253">
    <property type="entry name" value="PRCC"/>
    <property type="match status" value="1"/>
</dbReference>
<name>A0A195CXD7_9HYME</name>
<protein>
    <submittedName>
        <fullName evidence="3">Proline-rich protein PRCC</fullName>
    </submittedName>
</protein>
<dbReference type="EMBL" id="KQ977141">
    <property type="protein sequence ID" value="KYN05328.1"/>
    <property type="molecule type" value="Genomic_DNA"/>
</dbReference>
<gene>
    <name evidence="3" type="ORF">ALC62_03612</name>
</gene>
<keyword evidence="2" id="KW-0472">Membrane</keyword>
<dbReference type="Proteomes" id="UP000078542">
    <property type="component" value="Unassembled WGS sequence"/>
</dbReference>
<dbReference type="STRING" id="456900.A0A195CXD7"/>
<evidence type="ECO:0000256" key="1">
    <source>
        <dbReference type="SAM" id="MobiDB-lite"/>
    </source>
</evidence>
<dbReference type="AlphaFoldDB" id="A0A195CXD7"/>
<dbReference type="PANTHER" id="PTHR13621">
    <property type="entry name" value="PROLINE-RICH PROTEIN PRCC"/>
    <property type="match status" value="1"/>
</dbReference>
<feature type="compositionally biased region" description="Polar residues" evidence="1">
    <location>
        <begin position="236"/>
        <end position="251"/>
    </location>
</feature>
<feature type="region of interest" description="Disordered" evidence="1">
    <location>
        <begin position="236"/>
        <end position="343"/>
    </location>
</feature>
<feature type="compositionally biased region" description="Low complexity" evidence="1">
    <location>
        <begin position="328"/>
        <end position="337"/>
    </location>
</feature>
<evidence type="ECO:0000313" key="4">
    <source>
        <dbReference type="Proteomes" id="UP000078542"/>
    </source>
</evidence>
<evidence type="ECO:0000256" key="2">
    <source>
        <dbReference type="SAM" id="Phobius"/>
    </source>
</evidence>
<keyword evidence="2" id="KW-1133">Transmembrane helix</keyword>
<keyword evidence="4" id="KW-1185">Reference proteome</keyword>
<dbReference type="InterPro" id="IPR018800">
    <property type="entry name" value="PRCC"/>
</dbReference>
<accession>A0A195CXD7</accession>
<feature type="compositionally biased region" description="Basic and acidic residues" evidence="1">
    <location>
        <begin position="256"/>
        <end position="265"/>
    </location>
</feature>
<proteinExistence type="predicted"/>